<evidence type="ECO:0000256" key="1">
    <source>
        <dbReference type="ARBA" id="ARBA00001964"/>
    </source>
</evidence>
<proteinExistence type="predicted"/>
<dbReference type="GO" id="GO:0005829">
    <property type="term" value="C:cytosol"/>
    <property type="evidence" value="ECO:0007669"/>
    <property type="project" value="TreeGrafter"/>
</dbReference>
<organism evidence="3 4">
    <name type="scientific">Protea cynaroides</name>
    <dbReference type="NCBI Taxonomy" id="273540"/>
    <lineage>
        <taxon>Eukaryota</taxon>
        <taxon>Viridiplantae</taxon>
        <taxon>Streptophyta</taxon>
        <taxon>Embryophyta</taxon>
        <taxon>Tracheophyta</taxon>
        <taxon>Spermatophyta</taxon>
        <taxon>Magnoliopsida</taxon>
        <taxon>Proteales</taxon>
        <taxon>Proteaceae</taxon>
        <taxon>Protea</taxon>
    </lineage>
</organism>
<dbReference type="Gene3D" id="3.40.50.970">
    <property type="match status" value="1"/>
</dbReference>
<evidence type="ECO:0000313" key="4">
    <source>
        <dbReference type="Proteomes" id="UP001141806"/>
    </source>
</evidence>
<dbReference type="InterPro" id="IPR005475">
    <property type="entry name" value="Transketolase-like_Pyr-bd"/>
</dbReference>
<dbReference type="InterPro" id="IPR033247">
    <property type="entry name" value="Transketolase_fam"/>
</dbReference>
<feature type="domain" description="Transketolase-like pyrimidine-binding" evidence="2">
    <location>
        <begin position="74"/>
        <end position="115"/>
    </location>
</feature>
<sequence>MLHRTSKERAFIPRSSNLLFYIKLCQIWEEPDQQDVAKEFRINWKRVAVTSMFGFGFGFVGPCRCSGTYQKNTPEDGPTHQPIEHLANFKAMPNILMLRPADGTETAGAYKVEVLNRNKIIEGVEKGGNTISDKSSGNCCQGC</sequence>
<comment type="cofactor">
    <cofactor evidence="1">
        <name>thiamine diphosphate</name>
        <dbReference type="ChEBI" id="CHEBI:58937"/>
    </cofactor>
</comment>
<dbReference type="Pfam" id="PF02779">
    <property type="entry name" value="Transket_pyr"/>
    <property type="match status" value="1"/>
</dbReference>
<dbReference type="PANTHER" id="PTHR43522">
    <property type="entry name" value="TRANSKETOLASE"/>
    <property type="match status" value="1"/>
</dbReference>
<accession>A0A9Q0L2T3</accession>
<dbReference type="AlphaFoldDB" id="A0A9Q0L2T3"/>
<dbReference type="InterPro" id="IPR029061">
    <property type="entry name" value="THDP-binding"/>
</dbReference>
<dbReference type="GO" id="GO:0006098">
    <property type="term" value="P:pentose-phosphate shunt"/>
    <property type="evidence" value="ECO:0007669"/>
    <property type="project" value="TreeGrafter"/>
</dbReference>
<dbReference type="PANTHER" id="PTHR43522:SF2">
    <property type="entry name" value="TRANSKETOLASE 1-RELATED"/>
    <property type="match status" value="1"/>
</dbReference>
<evidence type="ECO:0000259" key="2">
    <source>
        <dbReference type="Pfam" id="PF02779"/>
    </source>
</evidence>
<dbReference type="GO" id="GO:0004802">
    <property type="term" value="F:transketolase activity"/>
    <property type="evidence" value="ECO:0007669"/>
    <property type="project" value="TreeGrafter"/>
</dbReference>
<dbReference type="Proteomes" id="UP001141806">
    <property type="component" value="Unassembled WGS sequence"/>
</dbReference>
<keyword evidence="4" id="KW-1185">Reference proteome</keyword>
<dbReference type="EMBL" id="JAMYWD010000001">
    <property type="protein sequence ID" value="KAJ4981319.1"/>
    <property type="molecule type" value="Genomic_DNA"/>
</dbReference>
<gene>
    <name evidence="3" type="ORF">NE237_032156</name>
</gene>
<comment type="caution">
    <text evidence="3">The sequence shown here is derived from an EMBL/GenBank/DDBJ whole genome shotgun (WGS) entry which is preliminary data.</text>
</comment>
<dbReference type="SUPFAM" id="SSF52518">
    <property type="entry name" value="Thiamin diphosphate-binding fold (THDP-binding)"/>
    <property type="match status" value="1"/>
</dbReference>
<protein>
    <recommendedName>
        <fullName evidence="2">Transketolase-like pyrimidine-binding domain-containing protein</fullName>
    </recommendedName>
</protein>
<name>A0A9Q0L2T3_9MAGN</name>
<dbReference type="OrthoDB" id="10267175at2759"/>
<reference evidence="3" key="1">
    <citation type="journal article" date="2023" name="Plant J.">
        <title>The genome of the king protea, Protea cynaroides.</title>
        <authorList>
            <person name="Chang J."/>
            <person name="Duong T.A."/>
            <person name="Schoeman C."/>
            <person name="Ma X."/>
            <person name="Roodt D."/>
            <person name="Barker N."/>
            <person name="Li Z."/>
            <person name="Van de Peer Y."/>
            <person name="Mizrachi E."/>
        </authorList>
    </citation>
    <scope>NUCLEOTIDE SEQUENCE</scope>
    <source>
        <tissue evidence="3">Young leaves</tissue>
    </source>
</reference>
<evidence type="ECO:0000313" key="3">
    <source>
        <dbReference type="EMBL" id="KAJ4981319.1"/>
    </source>
</evidence>